<dbReference type="NCBIfam" id="NF008097">
    <property type="entry name" value="PRK10839.1"/>
    <property type="match status" value="1"/>
</dbReference>
<keyword evidence="2 6" id="KW-0694">RNA-binding</keyword>
<dbReference type="InterPro" id="IPR018496">
    <property type="entry name" value="PsdUridine_synth_RsuA/RluB_CS"/>
</dbReference>
<evidence type="ECO:0000256" key="7">
    <source>
        <dbReference type="RuleBase" id="RU003887"/>
    </source>
</evidence>
<evidence type="ECO:0000256" key="1">
    <source>
        <dbReference type="ARBA" id="ARBA00008348"/>
    </source>
</evidence>
<dbReference type="EC" id="5.4.99.-" evidence="7"/>
<dbReference type="InterPro" id="IPR042092">
    <property type="entry name" value="PsdUridine_s_RsuA/RluB/E/F_cat"/>
</dbReference>
<evidence type="ECO:0000256" key="6">
    <source>
        <dbReference type="PROSITE-ProRule" id="PRU00182"/>
    </source>
</evidence>
<accession>N6X3I2</accession>
<evidence type="ECO:0000256" key="4">
    <source>
        <dbReference type="ARBA" id="ARBA00036749"/>
    </source>
</evidence>
<evidence type="ECO:0000313" key="9">
    <source>
        <dbReference type="EMBL" id="ENO15623.1"/>
    </source>
</evidence>
<dbReference type="Gene3D" id="3.30.70.1560">
    <property type="entry name" value="Alpha-L RNA-binding motif"/>
    <property type="match status" value="1"/>
</dbReference>
<dbReference type="PROSITE" id="PS01149">
    <property type="entry name" value="PSI_RSU"/>
    <property type="match status" value="1"/>
</dbReference>
<dbReference type="GO" id="GO:0003723">
    <property type="term" value="F:RNA binding"/>
    <property type="evidence" value="ECO:0007669"/>
    <property type="project" value="UniProtKB-KW"/>
</dbReference>
<dbReference type="Pfam" id="PF01479">
    <property type="entry name" value="S4"/>
    <property type="match status" value="1"/>
</dbReference>
<dbReference type="PANTHER" id="PTHR47683">
    <property type="entry name" value="PSEUDOURIDINE SYNTHASE FAMILY PROTEIN-RELATED"/>
    <property type="match status" value="1"/>
</dbReference>
<dbReference type="InterPro" id="IPR020094">
    <property type="entry name" value="TruA/RsuA/RluB/E/F_N"/>
</dbReference>
<dbReference type="SUPFAM" id="SSF55120">
    <property type="entry name" value="Pseudouridine synthase"/>
    <property type="match status" value="1"/>
</dbReference>
<dbReference type="CDD" id="cd00165">
    <property type="entry name" value="S4"/>
    <property type="match status" value="1"/>
</dbReference>
<keyword evidence="10" id="KW-1185">Reference proteome</keyword>
<protein>
    <recommendedName>
        <fullName evidence="7">Pseudouridine synthase</fullName>
        <ecNumber evidence="7">5.4.99.-</ecNumber>
    </recommendedName>
</protein>
<dbReference type="InterPro" id="IPR002942">
    <property type="entry name" value="S4_RNA-bd"/>
</dbReference>
<comment type="caution">
    <text evidence="9">The sequence shown here is derived from an EMBL/GenBank/DDBJ whole genome shotgun (WGS) entry which is preliminary data.</text>
</comment>
<dbReference type="EMBL" id="APLQ01000011">
    <property type="protein sequence ID" value="ENO15623.1"/>
    <property type="molecule type" value="Genomic_DNA"/>
</dbReference>
<dbReference type="CDD" id="cd02553">
    <property type="entry name" value="PseudoU_synth_RsuA"/>
    <property type="match status" value="1"/>
</dbReference>
<evidence type="ECO:0000256" key="3">
    <source>
        <dbReference type="ARBA" id="ARBA00023235"/>
    </source>
</evidence>
<dbReference type="STRING" id="626887.J057_09731"/>
<dbReference type="FunFam" id="3.30.70.1560:FF:000001">
    <property type="entry name" value="Pseudouridine synthase"/>
    <property type="match status" value="1"/>
</dbReference>
<comment type="catalytic activity">
    <reaction evidence="4">
        <text>uridine(516) in 16S rRNA = pseudouridine(516) in 16S rRNA</text>
        <dbReference type="Rhea" id="RHEA:38867"/>
        <dbReference type="Rhea" id="RHEA-COMP:10089"/>
        <dbReference type="Rhea" id="RHEA-COMP:10090"/>
        <dbReference type="ChEBI" id="CHEBI:65314"/>
        <dbReference type="ChEBI" id="CHEBI:65315"/>
        <dbReference type="EC" id="5.4.99.19"/>
    </reaction>
</comment>
<keyword evidence="3 7" id="KW-0413">Isomerase</keyword>
<dbReference type="eggNOG" id="COG1187">
    <property type="taxonomic scope" value="Bacteria"/>
</dbReference>
<dbReference type="NCBIfam" id="TIGR00093">
    <property type="entry name" value="pseudouridine synthase"/>
    <property type="match status" value="1"/>
</dbReference>
<name>N6X3I2_9GAMM</name>
<gene>
    <name evidence="9" type="ORF">J057_09731</name>
</gene>
<dbReference type="SUPFAM" id="SSF55174">
    <property type="entry name" value="Alpha-L RNA-binding motif"/>
    <property type="match status" value="1"/>
</dbReference>
<dbReference type="InterPro" id="IPR050343">
    <property type="entry name" value="RsuA_PseudoU_synthase"/>
</dbReference>
<feature type="domain" description="RNA-binding S4" evidence="8">
    <location>
        <begin position="1"/>
        <end position="68"/>
    </location>
</feature>
<dbReference type="OrthoDB" id="9807213at2"/>
<dbReference type="AlphaFoldDB" id="N6X3I2"/>
<evidence type="ECO:0000259" key="8">
    <source>
        <dbReference type="SMART" id="SM00363"/>
    </source>
</evidence>
<dbReference type="GO" id="GO:0160136">
    <property type="term" value="F:16S rRNA pseudouridine(516) synthase activity"/>
    <property type="evidence" value="ECO:0007669"/>
    <property type="project" value="UniProtKB-EC"/>
</dbReference>
<dbReference type="PANTHER" id="PTHR47683:SF4">
    <property type="entry name" value="PSEUDOURIDINE SYNTHASE"/>
    <property type="match status" value="1"/>
</dbReference>
<dbReference type="InterPro" id="IPR006145">
    <property type="entry name" value="PsdUridine_synth_RsuA/RluA"/>
</dbReference>
<proteinExistence type="inferred from homology"/>
<dbReference type="SMART" id="SM00363">
    <property type="entry name" value="S4"/>
    <property type="match status" value="1"/>
</dbReference>
<dbReference type="PROSITE" id="PS50889">
    <property type="entry name" value="S4"/>
    <property type="match status" value="1"/>
</dbReference>
<dbReference type="InterPro" id="IPR000748">
    <property type="entry name" value="PsdUridine_synth_RsuA/RluB/E/F"/>
</dbReference>
<evidence type="ECO:0000256" key="5">
    <source>
        <dbReference type="ARBA" id="ARBA00037590"/>
    </source>
</evidence>
<dbReference type="Gene3D" id="3.30.70.580">
    <property type="entry name" value="Pseudouridine synthase I, catalytic domain, N-terminal subdomain"/>
    <property type="match status" value="1"/>
</dbReference>
<dbReference type="GO" id="GO:0000455">
    <property type="term" value="P:enzyme-directed rRNA pseudouridine synthesis"/>
    <property type="evidence" value="ECO:0007669"/>
    <property type="project" value="UniProtKB-ARBA"/>
</dbReference>
<evidence type="ECO:0000313" key="10">
    <source>
        <dbReference type="Proteomes" id="UP000013165"/>
    </source>
</evidence>
<dbReference type="Proteomes" id="UP000013165">
    <property type="component" value="Unassembled WGS sequence"/>
</dbReference>
<organism evidence="9 10">
    <name type="scientific">Marinobacter nanhaiticus D15-8W</name>
    <dbReference type="NCBI Taxonomy" id="626887"/>
    <lineage>
        <taxon>Bacteria</taxon>
        <taxon>Pseudomonadati</taxon>
        <taxon>Pseudomonadota</taxon>
        <taxon>Gammaproteobacteria</taxon>
        <taxon>Pseudomonadales</taxon>
        <taxon>Marinobacteraceae</taxon>
        <taxon>Marinobacter</taxon>
    </lineage>
</organism>
<comment type="function">
    <text evidence="5">Responsible for synthesis of pseudouridine from uracil-516 in 16S ribosomal RNA.</text>
</comment>
<sequence length="231" mass="25897">MRLDFFIANSANVSRKEARRLILASRVSVEGDICKKAATQMSGTEHVCLDDEPVTLPGERYLMLHKPEGVVSATSDNENPTALELLPPDWRRNLHIAGRLDKDTTGLLLLSTDGQWSHRVTSPRADCPKTYVVSLAEPLPDERLAQLETGVELRSESRPTAPARVERIDGEHIRLTISEGRYHQVKRMLAAVGNRVMMLHRERIGSVELDPDLAPGEFRELTQAEIDSFRN</sequence>
<dbReference type="InterPro" id="IPR020103">
    <property type="entry name" value="PsdUridine_synth_cat_dom_sf"/>
</dbReference>
<dbReference type="Gene3D" id="3.10.290.10">
    <property type="entry name" value="RNA-binding S4 domain"/>
    <property type="match status" value="1"/>
</dbReference>
<comment type="similarity">
    <text evidence="1 7">Belongs to the pseudouridine synthase RsuA family.</text>
</comment>
<reference evidence="9 10" key="1">
    <citation type="journal article" date="2013" name="Genome Announc.">
        <title>Genome Sequence of the Polycyclic Aromatic Hydrocarbon-Degrading Bacterium Strain Marinobacter nanhaiticus D15-8WT.</title>
        <authorList>
            <person name="Cui Z."/>
            <person name="Gao W."/>
            <person name="Li Q."/>
            <person name="Xu G."/>
            <person name="Zheng L."/>
        </authorList>
    </citation>
    <scope>NUCLEOTIDE SEQUENCE [LARGE SCALE GENOMIC DNA]</scope>
    <source>
        <strain evidence="9 10">D15-8W</strain>
    </source>
</reference>
<evidence type="ECO:0000256" key="2">
    <source>
        <dbReference type="ARBA" id="ARBA00022884"/>
    </source>
</evidence>
<dbReference type="Pfam" id="PF00849">
    <property type="entry name" value="PseudoU_synth_2"/>
    <property type="match status" value="1"/>
</dbReference>
<dbReference type="HOGENOM" id="CLU_024979_1_2_6"/>
<dbReference type="GO" id="GO:0005829">
    <property type="term" value="C:cytosol"/>
    <property type="evidence" value="ECO:0007669"/>
    <property type="project" value="UniProtKB-ARBA"/>
</dbReference>
<dbReference type="InterPro" id="IPR036986">
    <property type="entry name" value="S4_RNA-bd_sf"/>
</dbReference>
<dbReference type="PATRIC" id="fig|626887.3.peg.1953"/>
<dbReference type="RefSeq" id="WP_004579919.1">
    <property type="nucleotide sequence ID" value="NZ_AP028878.1"/>
</dbReference>